<feature type="domain" description="Lnb N-terminal periplasmic" evidence="1">
    <location>
        <begin position="112"/>
        <end position="279"/>
    </location>
</feature>
<dbReference type="AlphaFoldDB" id="A0A222MXD8"/>
<dbReference type="RefSeq" id="WP_169711636.1">
    <property type="nucleotide sequence ID" value="NZ_CP022347.1"/>
</dbReference>
<dbReference type="Pfam" id="PF25225">
    <property type="entry name" value="DUF7843"/>
    <property type="match status" value="1"/>
</dbReference>
<keyword evidence="4" id="KW-1185">Reference proteome</keyword>
<accession>A0A222MXD8</accession>
<dbReference type="KEGG" id="cavi:CAV_1032"/>
<evidence type="ECO:0000313" key="4">
    <source>
        <dbReference type="Proteomes" id="UP000201169"/>
    </source>
</evidence>
<proteinExistence type="predicted"/>
<sequence length="545" mass="63763">MKKVFLFLLLFNLLHATQKDLKFYEDKIWLNLLHFEGKKSVIQGKSSFFLAKDGYKNPKNEFKATIQGLLSYTNIDDKTVLCKYPARTFFIAKKINSDFLIQALSKCEELQDYLKIVVLDELYLDFAAESTNYIASTMGHLYLHIKGKAKEDFNKTSLGQKVEFKKGDIRSYALSYHAIVGDIDPLGYLKALSGNLSGYYALNLYEESEFLYLKQEKRNIYKLKLNINEEQKQLFRLHLFELKDINVHYSFVTNNCTDGISRILSVLDEKYEASKNKPFITPNEYIKELNSKNLIENLQIVSPEEKIEFYQQQGYNDIFKTAPSSTFATAFSSQKQVYVYFSPIYSDIKNSNYAYKELSESRLMSLKLGFDEKNIFIKNLELVHLFSINDIKDTQSFSKFLDISLKENLYKRVKNEYTNYLNNDTRFNPQVEFGYGLGKYYKNLGLYLFPMLSYRYDNINNASFGLKAGFVLSFAKARIQSELNKYFDLKVNNRGYDFGVENSLSFNILKNTDFFLRYNLYSNENTSIYKRKSLNELSFGFDFKF</sequence>
<name>A0A222MXD8_9BACT</name>
<gene>
    <name evidence="3" type="ORF">CAV_1032</name>
</gene>
<organism evidence="3 4">
    <name type="scientific">Campylobacter avium LMG 24591</name>
    <dbReference type="NCBI Taxonomy" id="522484"/>
    <lineage>
        <taxon>Bacteria</taxon>
        <taxon>Pseudomonadati</taxon>
        <taxon>Campylobacterota</taxon>
        <taxon>Epsilonproteobacteria</taxon>
        <taxon>Campylobacterales</taxon>
        <taxon>Campylobacteraceae</taxon>
        <taxon>Campylobacter</taxon>
    </lineage>
</organism>
<protein>
    <submittedName>
        <fullName evidence="3">DUF4105 domain protein</fullName>
    </submittedName>
</protein>
<evidence type="ECO:0000259" key="2">
    <source>
        <dbReference type="Pfam" id="PF25225"/>
    </source>
</evidence>
<evidence type="ECO:0000259" key="1">
    <source>
        <dbReference type="Pfam" id="PF13387"/>
    </source>
</evidence>
<reference evidence="3 4" key="1">
    <citation type="submission" date="2017-07" db="EMBL/GenBank/DDBJ databases">
        <title>Analysis of two Campylobacter avium genomes and identification of a novel hippuricase gene.</title>
        <authorList>
            <person name="Miller W.G."/>
            <person name="Chapman M.H."/>
            <person name="Yee E."/>
            <person name="Revez J."/>
            <person name="Bono J.L."/>
            <person name="Rossi M."/>
        </authorList>
    </citation>
    <scope>NUCLEOTIDE SEQUENCE [LARGE SCALE GENOMIC DNA]</scope>
    <source>
        <strain evidence="3 4">LMG 24591</strain>
    </source>
</reference>
<feature type="domain" description="DUF7843" evidence="2">
    <location>
        <begin position="23"/>
        <end position="93"/>
    </location>
</feature>
<dbReference type="Proteomes" id="UP000201169">
    <property type="component" value="Chromosome"/>
</dbReference>
<evidence type="ECO:0000313" key="3">
    <source>
        <dbReference type="EMBL" id="ASQ30687.1"/>
    </source>
</evidence>
<dbReference type="EMBL" id="CP022347">
    <property type="protein sequence ID" value="ASQ30687.1"/>
    <property type="molecule type" value="Genomic_DNA"/>
</dbReference>
<dbReference type="InterPro" id="IPR025178">
    <property type="entry name" value="Lnb_N"/>
</dbReference>
<dbReference type="Pfam" id="PF13387">
    <property type="entry name" value="Lnb_N"/>
    <property type="match status" value="1"/>
</dbReference>
<dbReference type="InterPro" id="IPR057165">
    <property type="entry name" value="DUF7843"/>
</dbReference>